<dbReference type="InterPro" id="IPR036282">
    <property type="entry name" value="Glutathione-S-Trfase_C_sf"/>
</dbReference>
<dbReference type="GO" id="GO:0006749">
    <property type="term" value="P:glutathione metabolic process"/>
    <property type="evidence" value="ECO:0007669"/>
    <property type="project" value="TreeGrafter"/>
</dbReference>
<dbReference type="Gene3D" id="3.40.50.300">
    <property type="entry name" value="P-loop containing nucleotide triphosphate hydrolases"/>
    <property type="match status" value="1"/>
</dbReference>
<sequence length="189" mass="21909">MLDEPTTSVDSAARRQIWNVLSKLFREKKTLEMGKFKLFYFASKGRGQPIRLLLHIAGVDFDDVKVTLKEWKDIKANMPHRRLPVLEVDGNLIPQSGAILRYLGREFGYYGSNNVEKTRIDVISGAVDDIIFLMERLFYNETVEAAKENLKKEMVSWRLEEFLDVMEETLKENHNGDKFFVGDQAKFSL</sequence>
<dbReference type="SUPFAM" id="SSF52833">
    <property type="entry name" value="Thioredoxin-like"/>
    <property type="match status" value="1"/>
</dbReference>
<gene>
    <name evidence="3" type="ORF">CGI_10009574</name>
</gene>
<keyword evidence="2" id="KW-0273">Eye lens protein</keyword>
<dbReference type="Pfam" id="PF02798">
    <property type="entry name" value="GST_N"/>
    <property type="match status" value="1"/>
</dbReference>
<dbReference type="InterPro" id="IPR010987">
    <property type="entry name" value="Glutathione-S-Trfase_C-like"/>
</dbReference>
<evidence type="ECO:0000256" key="2">
    <source>
        <dbReference type="ARBA" id="ARBA00022613"/>
    </source>
</evidence>
<dbReference type="InterPro" id="IPR036249">
    <property type="entry name" value="Thioredoxin-like_sf"/>
</dbReference>
<dbReference type="GO" id="GO:0004364">
    <property type="term" value="F:glutathione transferase activity"/>
    <property type="evidence" value="ECO:0007669"/>
    <property type="project" value="TreeGrafter"/>
</dbReference>
<evidence type="ECO:0000256" key="1">
    <source>
        <dbReference type="ARBA" id="ARBA00007409"/>
    </source>
</evidence>
<dbReference type="AlphaFoldDB" id="K1QCY7"/>
<dbReference type="InterPro" id="IPR004045">
    <property type="entry name" value="Glutathione_S-Trfase_N"/>
</dbReference>
<dbReference type="FunFam" id="3.40.30.10:FF:000258">
    <property type="entry name" value="Glutathione S-transferase"/>
    <property type="match status" value="1"/>
</dbReference>
<dbReference type="EMBL" id="JH818728">
    <property type="protein sequence ID" value="EKC34772.1"/>
    <property type="molecule type" value="Genomic_DNA"/>
</dbReference>
<comment type="similarity">
    <text evidence="1">Belongs to the GST superfamily.</text>
</comment>
<evidence type="ECO:0000313" key="3">
    <source>
        <dbReference type="EMBL" id="EKC34772.1"/>
    </source>
</evidence>
<name>K1QCY7_MAGGI</name>
<protein>
    <submittedName>
        <fullName evidence="3">S-crystallin SL11</fullName>
    </submittedName>
</protein>
<dbReference type="HOGENOM" id="CLU_039475_1_2_1"/>
<dbReference type="SFLD" id="SFLDG00363">
    <property type="entry name" value="AMPS_(cytGST):_Alpha-__Mu-__Pi"/>
    <property type="match status" value="1"/>
</dbReference>
<dbReference type="SFLD" id="SFLDS00019">
    <property type="entry name" value="Glutathione_Transferase_(cytos"/>
    <property type="match status" value="1"/>
</dbReference>
<dbReference type="InterPro" id="IPR027417">
    <property type="entry name" value="P-loop_NTPase"/>
</dbReference>
<reference evidence="3" key="1">
    <citation type="journal article" date="2012" name="Nature">
        <title>The oyster genome reveals stress adaptation and complexity of shell formation.</title>
        <authorList>
            <person name="Zhang G."/>
            <person name="Fang X."/>
            <person name="Guo X."/>
            <person name="Li L."/>
            <person name="Luo R."/>
            <person name="Xu F."/>
            <person name="Yang P."/>
            <person name="Zhang L."/>
            <person name="Wang X."/>
            <person name="Qi H."/>
            <person name="Xiong Z."/>
            <person name="Que H."/>
            <person name="Xie Y."/>
            <person name="Holland P.W."/>
            <person name="Paps J."/>
            <person name="Zhu Y."/>
            <person name="Wu F."/>
            <person name="Chen Y."/>
            <person name="Wang J."/>
            <person name="Peng C."/>
            <person name="Meng J."/>
            <person name="Yang L."/>
            <person name="Liu J."/>
            <person name="Wen B."/>
            <person name="Zhang N."/>
            <person name="Huang Z."/>
            <person name="Zhu Q."/>
            <person name="Feng Y."/>
            <person name="Mount A."/>
            <person name="Hedgecock D."/>
            <person name="Xu Z."/>
            <person name="Liu Y."/>
            <person name="Domazet-Loso T."/>
            <person name="Du Y."/>
            <person name="Sun X."/>
            <person name="Zhang S."/>
            <person name="Liu B."/>
            <person name="Cheng P."/>
            <person name="Jiang X."/>
            <person name="Li J."/>
            <person name="Fan D."/>
            <person name="Wang W."/>
            <person name="Fu W."/>
            <person name="Wang T."/>
            <person name="Wang B."/>
            <person name="Zhang J."/>
            <person name="Peng Z."/>
            <person name="Li Y."/>
            <person name="Li N."/>
            <person name="Wang J."/>
            <person name="Chen M."/>
            <person name="He Y."/>
            <person name="Tan F."/>
            <person name="Song X."/>
            <person name="Zheng Q."/>
            <person name="Huang R."/>
            <person name="Yang H."/>
            <person name="Du X."/>
            <person name="Chen L."/>
            <person name="Yang M."/>
            <person name="Gaffney P.M."/>
            <person name="Wang S."/>
            <person name="Luo L."/>
            <person name="She Z."/>
            <person name="Ming Y."/>
            <person name="Huang W."/>
            <person name="Zhang S."/>
            <person name="Huang B."/>
            <person name="Zhang Y."/>
            <person name="Qu T."/>
            <person name="Ni P."/>
            <person name="Miao G."/>
            <person name="Wang J."/>
            <person name="Wang Q."/>
            <person name="Steinberg C.E."/>
            <person name="Wang H."/>
            <person name="Li N."/>
            <person name="Qian L."/>
            <person name="Zhang G."/>
            <person name="Li Y."/>
            <person name="Yang H."/>
            <person name="Liu X."/>
            <person name="Wang J."/>
            <person name="Yin Y."/>
            <person name="Wang J."/>
        </authorList>
    </citation>
    <scope>NUCLEOTIDE SEQUENCE [LARGE SCALE GENOMIC DNA]</scope>
    <source>
        <strain evidence="3">05x7-T-G4-1.051#20</strain>
    </source>
</reference>
<dbReference type="CDD" id="cd03039">
    <property type="entry name" value="GST_N_Sigma_like"/>
    <property type="match status" value="1"/>
</dbReference>
<dbReference type="SFLD" id="SFLDG01205">
    <property type="entry name" value="AMPS.1"/>
    <property type="match status" value="1"/>
</dbReference>
<organism evidence="3">
    <name type="scientific">Magallana gigas</name>
    <name type="common">Pacific oyster</name>
    <name type="synonym">Crassostrea gigas</name>
    <dbReference type="NCBI Taxonomy" id="29159"/>
    <lineage>
        <taxon>Eukaryota</taxon>
        <taxon>Metazoa</taxon>
        <taxon>Spiralia</taxon>
        <taxon>Lophotrochozoa</taxon>
        <taxon>Mollusca</taxon>
        <taxon>Bivalvia</taxon>
        <taxon>Autobranchia</taxon>
        <taxon>Pteriomorphia</taxon>
        <taxon>Ostreida</taxon>
        <taxon>Ostreoidea</taxon>
        <taxon>Ostreidae</taxon>
        <taxon>Magallana</taxon>
    </lineage>
</organism>
<dbReference type="InterPro" id="IPR050213">
    <property type="entry name" value="GST_superfamily"/>
</dbReference>
<accession>K1QCY7</accession>
<dbReference type="InParanoid" id="K1QCY7"/>
<dbReference type="PROSITE" id="PS50404">
    <property type="entry name" value="GST_NTER"/>
    <property type="match status" value="1"/>
</dbReference>
<dbReference type="PANTHER" id="PTHR11571:SF150">
    <property type="entry name" value="GLUTATHIONE S-TRANSFERASE"/>
    <property type="match status" value="1"/>
</dbReference>
<dbReference type="InterPro" id="IPR040079">
    <property type="entry name" value="Glutathione_S-Trfase"/>
</dbReference>
<dbReference type="SUPFAM" id="SSF47616">
    <property type="entry name" value="GST C-terminal domain-like"/>
    <property type="match status" value="1"/>
</dbReference>
<dbReference type="GO" id="GO:0005212">
    <property type="term" value="F:structural constituent of eye lens"/>
    <property type="evidence" value="ECO:0007669"/>
    <property type="project" value="UniProtKB-KW"/>
</dbReference>
<dbReference type="Gene3D" id="1.20.1050.130">
    <property type="match status" value="1"/>
</dbReference>
<proteinExistence type="inferred from homology"/>
<dbReference type="PROSITE" id="PS50405">
    <property type="entry name" value="GST_CTER"/>
    <property type="match status" value="1"/>
</dbReference>
<dbReference type="PANTHER" id="PTHR11571">
    <property type="entry name" value="GLUTATHIONE S-TRANSFERASE"/>
    <property type="match status" value="1"/>
</dbReference>